<reference evidence="2" key="1">
    <citation type="journal article" date="2014" name="Int. J. Syst. Evol. Microbiol.">
        <title>Complete genome sequence of Corynebacterium casei LMG S-19264T (=DSM 44701T), isolated from a smear-ripened cheese.</title>
        <authorList>
            <consortium name="US DOE Joint Genome Institute (JGI-PGF)"/>
            <person name="Walter F."/>
            <person name="Albersmeier A."/>
            <person name="Kalinowski J."/>
            <person name="Ruckert C."/>
        </authorList>
    </citation>
    <scope>NUCLEOTIDE SEQUENCE</scope>
    <source>
        <strain evidence="2">JCM 30804</strain>
    </source>
</reference>
<reference evidence="2" key="2">
    <citation type="submission" date="2020-09" db="EMBL/GenBank/DDBJ databases">
        <authorList>
            <person name="Sun Q."/>
            <person name="Ohkuma M."/>
        </authorList>
    </citation>
    <scope>NUCLEOTIDE SEQUENCE</scope>
    <source>
        <strain evidence="2">JCM 30804</strain>
    </source>
</reference>
<accession>A0A917N7G3</accession>
<dbReference type="EMBL" id="BMPZ01000002">
    <property type="protein sequence ID" value="GGI74722.1"/>
    <property type="molecule type" value="Genomic_DNA"/>
</dbReference>
<dbReference type="Gene3D" id="2.120.10.30">
    <property type="entry name" value="TolB, C-terminal domain"/>
    <property type="match status" value="1"/>
</dbReference>
<proteinExistence type="predicted"/>
<organism evidence="2 3">
    <name type="scientific">Shewanella gelidii</name>
    <dbReference type="NCBI Taxonomy" id="1642821"/>
    <lineage>
        <taxon>Bacteria</taxon>
        <taxon>Pseudomonadati</taxon>
        <taxon>Pseudomonadota</taxon>
        <taxon>Gammaproteobacteria</taxon>
        <taxon>Alteromonadales</taxon>
        <taxon>Shewanellaceae</taxon>
        <taxon>Shewanella</taxon>
    </lineage>
</organism>
<dbReference type="Proteomes" id="UP000613743">
    <property type="component" value="Unassembled WGS sequence"/>
</dbReference>
<dbReference type="PANTHER" id="PTHR43056">
    <property type="entry name" value="PEPTIDASE S9 PROLYL OLIGOPEPTIDASE"/>
    <property type="match status" value="1"/>
</dbReference>
<dbReference type="SUPFAM" id="SSF53474">
    <property type="entry name" value="alpha/beta-Hydrolases"/>
    <property type="match status" value="1"/>
</dbReference>
<keyword evidence="3" id="KW-1185">Reference proteome</keyword>
<sequence length="684" mass="76805">MKQYSIATFMVAVVLFVCVSGCEPKVTPEDIQPLIDERSELMIAPYGSWQSPLTAQDVYSESNDIKELQSIGDAIYFTESRGAWGREVGIKRLEKDGSVQEIVSPDFNVGSRVHEYGGAPFLAIGNSLFVTKKSDQLLYRLAPNQVDVPLTPYGTRHSSCLSYTKGSRIICVREDHREKGMPKASLVKINLNFAGEGEPFFSGHDFITSPVISDDNTQLAWITWDYPNMPWDNTQLWLADLDRRGQMQNPRQIKMPKQGAINQPQFSPDGQLFFVADFDNWWNIYRVNEDESVENVYPIQAEFASAQWKLGNSHYAFEDANTIVAHMVQDGFSQLIRVHVAEHIVEPIATDFGDISHIISGDGSIYFIGAKITPEKGIYKVSGRGTELIYAPDLAKLDPEYVTRPETVRFKTGENEFAYGYFYAPRNPLYTSPNDARPPLIVMLHGGPTSKSSLSYRSDIQFWTSRGYAIFDLNYRGSTGFGRDYRHSLYGRWGVADVEDATNAVKYLANKGWIDPTKAAIRGASAAGLTVLSTLAHSHVFKAGVSYSGVSDMQQLDNDTHKFETSYLERLVGPLPQAEQAYFDRSPIHHLDQFEEPILLLQGLKDPVVPAIQSEQIYQALKQRGVPTAYLTFADEGHGYWGIQNRIKSLYAELSFFSQVFGIQPADDIEPLILDNVEQLGQRQ</sequence>
<dbReference type="InterPro" id="IPR011042">
    <property type="entry name" value="6-blade_b-propeller_TolB-like"/>
</dbReference>
<dbReference type="SUPFAM" id="SSF82171">
    <property type="entry name" value="DPP6 N-terminal domain-like"/>
    <property type="match status" value="1"/>
</dbReference>
<dbReference type="RefSeq" id="WP_188918534.1">
    <property type="nucleotide sequence ID" value="NZ_BMPZ01000002.1"/>
</dbReference>
<dbReference type="Gene3D" id="3.40.50.1820">
    <property type="entry name" value="alpha/beta hydrolase"/>
    <property type="match status" value="1"/>
</dbReference>
<dbReference type="InterPro" id="IPR001375">
    <property type="entry name" value="Peptidase_S9_cat"/>
</dbReference>
<gene>
    <name evidence="2" type="ORF">GCM10009332_10180</name>
</gene>
<dbReference type="GO" id="GO:0006508">
    <property type="term" value="P:proteolysis"/>
    <property type="evidence" value="ECO:0007669"/>
    <property type="project" value="InterPro"/>
</dbReference>
<evidence type="ECO:0000313" key="2">
    <source>
        <dbReference type="EMBL" id="GGI74722.1"/>
    </source>
</evidence>
<name>A0A917N7G3_9GAMM</name>
<dbReference type="GO" id="GO:0008236">
    <property type="term" value="F:serine-type peptidase activity"/>
    <property type="evidence" value="ECO:0007669"/>
    <property type="project" value="InterPro"/>
</dbReference>
<dbReference type="PANTHER" id="PTHR43056:SF5">
    <property type="entry name" value="PEPTIDASE S9 PROLYL OLIGOPEPTIDASE CATALYTIC DOMAIN-CONTAINING PROTEIN"/>
    <property type="match status" value="1"/>
</dbReference>
<evidence type="ECO:0000313" key="3">
    <source>
        <dbReference type="Proteomes" id="UP000613743"/>
    </source>
</evidence>
<dbReference type="Pfam" id="PF00326">
    <property type="entry name" value="Peptidase_S9"/>
    <property type="match status" value="1"/>
</dbReference>
<protein>
    <submittedName>
        <fullName evidence="2">Peptidase S9</fullName>
    </submittedName>
</protein>
<dbReference type="InterPro" id="IPR050585">
    <property type="entry name" value="Xaa-Pro_dipeptidyl-ppase/CocE"/>
</dbReference>
<feature type="domain" description="Peptidase S9 prolyl oligopeptidase catalytic" evidence="1">
    <location>
        <begin position="455"/>
        <end position="662"/>
    </location>
</feature>
<comment type="caution">
    <text evidence="2">The sequence shown here is derived from an EMBL/GenBank/DDBJ whole genome shotgun (WGS) entry which is preliminary data.</text>
</comment>
<evidence type="ECO:0000259" key="1">
    <source>
        <dbReference type="Pfam" id="PF00326"/>
    </source>
</evidence>
<dbReference type="AlphaFoldDB" id="A0A917N7G3"/>
<dbReference type="InterPro" id="IPR029058">
    <property type="entry name" value="AB_hydrolase_fold"/>
</dbReference>